<dbReference type="Proteomes" id="UP000030185">
    <property type="component" value="Unassembled WGS sequence"/>
</dbReference>
<protein>
    <submittedName>
        <fullName evidence="1">IPT/TIG domain protein</fullName>
    </submittedName>
</protein>
<dbReference type="SUPFAM" id="SSF110296">
    <property type="entry name" value="Oligoxyloglucan reducing end-specific cellobiohydrolase"/>
    <property type="match status" value="1"/>
</dbReference>
<name>A0A098L9B8_9BACT</name>
<evidence type="ECO:0000313" key="2">
    <source>
        <dbReference type="Proteomes" id="UP000030185"/>
    </source>
</evidence>
<keyword evidence="2" id="KW-1185">Reference proteome</keyword>
<comment type="caution">
    <text evidence="1">The sequence shown here is derived from an EMBL/GenBank/DDBJ whole genome shotgun (WGS) entry which is preliminary data.</text>
</comment>
<evidence type="ECO:0000313" key="1">
    <source>
        <dbReference type="EMBL" id="GAL83485.1"/>
    </source>
</evidence>
<dbReference type="Gene3D" id="2.130.10.10">
    <property type="entry name" value="YVTN repeat-like/Quinoprotein amine dehydrogenase"/>
    <property type="match status" value="1"/>
</dbReference>
<sequence length="141" mass="15640">MDKKIQSAGDITRITVSPTDAMAVYLTTNGGNGKRIFKSTNGGDTWTNITLNFQNDVGAICIAYEKGTNEGLFIGSPIGVFYKNASLTLWIYYGHGLPNTEVNDISIAYGAKKLRIGTWGRGVWEWIFIRIPRYIVSQKIL</sequence>
<dbReference type="InterPro" id="IPR015943">
    <property type="entry name" value="WD40/YVTN_repeat-like_dom_sf"/>
</dbReference>
<dbReference type="OrthoDB" id="9757809at2"/>
<dbReference type="eggNOG" id="COG4447">
    <property type="taxonomic scope" value="Bacteria"/>
</dbReference>
<gene>
    <name evidence="1" type="ORF">MYP_712</name>
</gene>
<dbReference type="RefSeq" id="WP_045458414.1">
    <property type="nucleotide sequence ID" value="NZ_BBLT01000001.1"/>
</dbReference>
<dbReference type="STRING" id="153721.MYP_712"/>
<reference evidence="1 2" key="1">
    <citation type="submission" date="2014-09" db="EMBL/GenBank/DDBJ databases">
        <title>Sporocytophaga myxococcoides PG-01 genome sequencing.</title>
        <authorList>
            <person name="Liu L."/>
            <person name="Gao P.J."/>
            <person name="Chen G.J."/>
            <person name="Wang L.S."/>
        </authorList>
    </citation>
    <scope>NUCLEOTIDE SEQUENCE [LARGE SCALE GENOMIC DNA]</scope>
    <source>
        <strain evidence="1 2">PG-01</strain>
    </source>
</reference>
<proteinExistence type="predicted"/>
<organism evidence="1 2">
    <name type="scientific">Sporocytophaga myxococcoides</name>
    <dbReference type="NCBI Taxonomy" id="153721"/>
    <lineage>
        <taxon>Bacteria</taxon>
        <taxon>Pseudomonadati</taxon>
        <taxon>Bacteroidota</taxon>
        <taxon>Cytophagia</taxon>
        <taxon>Cytophagales</taxon>
        <taxon>Cytophagaceae</taxon>
        <taxon>Sporocytophaga</taxon>
    </lineage>
</organism>
<accession>A0A098L9B8</accession>
<dbReference type="EMBL" id="BBLT01000001">
    <property type="protein sequence ID" value="GAL83485.1"/>
    <property type="molecule type" value="Genomic_DNA"/>
</dbReference>
<dbReference type="AlphaFoldDB" id="A0A098L9B8"/>